<keyword evidence="11" id="KW-1185">Reference proteome</keyword>
<evidence type="ECO:0000256" key="7">
    <source>
        <dbReference type="SAM" id="MobiDB-lite"/>
    </source>
</evidence>
<accession>A0A444U674</accession>
<dbReference type="AlphaFoldDB" id="A0A444U674"/>
<evidence type="ECO:0000256" key="1">
    <source>
        <dbReference type="ARBA" id="ARBA00004613"/>
    </source>
</evidence>
<dbReference type="Gene3D" id="1.10.720.30">
    <property type="entry name" value="SAP domain"/>
    <property type="match status" value="1"/>
</dbReference>
<dbReference type="Gene3D" id="1.10.225.10">
    <property type="entry name" value="Saposin-like"/>
    <property type="match status" value="1"/>
</dbReference>
<dbReference type="SUPFAM" id="SSF68906">
    <property type="entry name" value="SAP domain"/>
    <property type="match status" value="1"/>
</dbReference>
<dbReference type="GO" id="GO:0005783">
    <property type="term" value="C:endoplasmic reticulum"/>
    <property type="evidence" value="ECO:0007669"/>
    <property type="project" value="TreeGrafter"/>
</dbReference>
<evidence type="ECO:0000259" key="9">
    <source>
        <dbReference type="Pfam" id="PF20145"/>
    </source>
</evidence>
<dbReference type="Pfam" id="PF10208">
    <property type="entry name" value="ARMET_C"/>
    <property type="match status" value="1"/>
</dbReference>
<dbReference type="EMBL" id="SCEB01215215">
    <property type="protein sequence ID" value="RXM30702.1"/>
    <property type="molecule type" value="Genomic_DNA"/>
</dbReference>
<reference evidence="10 11" key="1">
    <citation type="submission" date="2019-01" db="EMBL/GenBank/DDBJ databases">
        <title>Draft Genome and Complete Hox-Cluster Characterization of the Sterlet Sturgeon (Acipenser ruthenus).</title>
        <authorList>
            <person name="Wei Q."/>
        </authorList>
    </citation>
    <scope>NUCLEOTIDE SEQUENCE [LARGE SCALE GENOMIC DNA]</scope>
    <source>
        <strain evidence="10">WHYD16114868_AA</strain>
        <tissue evidence="10">Blood</tissue>
    </source>
</reference>
<dbReference type="GO" id="GO:0005615">
    <property type="term" value="C:extracellular space"/>
    <property type="evidence" value="ECO:0007669"/>
    <property type="project" value="TreeGrafter"/>
</dbReference>
<dbReference type="InterPro" id="IPR045333">
    <property type="entry name" value="ARMET-like"/>
</dbReference>
<gene>
    <name evidence="10" type="ORF">EOD39_1881</name>
</gene>
<keyword evidence="5" id="KW-0175">Coiled coil</keyword>
<name>A0A444U674_ACIRT</name>
<keyword evidence="6" id="KW-1015">Disulfide bond</keyword>
<comment type="caution">
    <text evidence="10">The sequence shown here is derived from an EMBL/GenBank/DDBJ whole genome shotgun (WGS) entry which is preliminary data.</text>
</comment>
<dbReference type="Proteomes" id="UP000289886">
    <property type="component" value="Unassembled WGS sequence"/>
</dbReference>
<dbReference type="Pfam" id="PF20145">
    <property type="entry name" value="ARMET_N"/>
    <property type="match status" value="1"/>
</dbReference>
<protein>
    <submittedName>
        <fullName evidence="10">Protein FAM107B</fullName>
    </submittedName>
</protein>
<evidence type="ECO:0000256" key="4">
    <source>
        <dbReference type="ARBA" id="ARBA00022729"/>
    </source>
</evidence>
<evidence type="ECO:0000313" key="11">
    <source>
        <dbReference type="Proteomes" id="UP000289886"/>
    </source>
</evidence>
<dbReference type="InterPro" id="IPR009533">
    <property type="entry name" value="FAM107"/>
</dbReference>
<comment type="subcellular location">
    <subcellularLocation>
        <location evidence="1">Secreted</location>
    </subcellularLocation>
</comment>
<keyword evidence="4" id="KW-0732">Signal</keyword>
<dbReference type="InterPro" id="IPR036361">
    <property type="entry name" value="SAP_dom_sf"/>
</dbReference>
<feature type="domain" description="ARMET N-terminal" evidence="9">
    <location>
        <begin position="4"/>
        <end position="96"/>
    </location>
</feature>
<evidence type="ECO:0000313" key="10">
    <source>
        <dbReference type="EMBL" id="RXM30702.1"/>
    </source>
</evidence>
<evidence type="ECO:0000256" key="3">
    <source>
        <dbReference type="ARBA" id="ARBA00022525"/>
    </source>
</evidence>
<comment type="similarity">
    <text evidence="2">Belongs to the ARMET family.</text>
</comment>
<feature type="region of interest" description="Disordered" evidence="7">
    <location>
        <begin position="315"/>
        <end position="352"/>
    </location>
</feature>
<feature type="domain" description="ARMET C-terminal" evidence="8">
    <location>
        <begin position="104"/>
        <end position="144"/>
    </location>
</feature>
<evidence type="ECO:0000259" key="8">
    <source>
        <dbReference type="Pfam" id="PF10208"/>
    </source>
</evidence>
<dbReference type="PANTHER" id="PTHR12990:SF9">
    <property type="entry name" value="CEREBRAL DOPAMINE NEUROTROPHIC FACTOR"/>
    <property type="match status" value="1"/>
</dbReference>
<organism evidence="10 11">
    <name type="scientific">Acipenser ruthenus</name>
    <name type="common">Sterlet sturgeon</name>
    <dbReference type="NCBI Taxonomy" id="7906"/>
    <lineage>
        <taxon>Eukaryota</taxon>
        <taxon>Metazoa</taxon>
        <taxon>Chordata</taxon>
        <taxon>Craniata</taxon>
        <taxon>Vertebrata</taxon>
        <taxon>Euteleostomi</taxon>
        <taxon>Actinopterygii</taxon>
        <taxon>Chondrostei</taxon>
        <taxon>Acipenseriformes</taxon>
        <taxon>Acipenseridae</taxon>
        <taxon>Acipenser</taxon>
    </lineage>
</organism>
<dbReference type="InterPro" id="IPR045332">
    <property type="entry name" value="ARMET_N"/>
</dbReference>
<evidence type="ECO:0000256" key="5">
    <source>
        <dbReference type="ARBA" id="ARBA00023054"/>
    </source>
</evidence>
<evidence type="ECO:0000256" key="2">
    <source>
        <dbReference type="ARBA" id="ARBA00005617"/>
    </source>
</evidence>
<dbReference type="FunFam" id="1.10.225.10:FF:000003">
    <property type="entry name" value="Mesencephalic astrocyte-derived neurotrophic factor"/>
    <property type="match status" value="1"/>
</dbReference>
<dbReference type="PANTHER" id="PTHR12990">
    <property type="entry name" value="ARMET-LIKE PROTEIN"/>
    <property type="match status" value="1"/>
</dbReference>
<keyword evidence="3" id="KW-0964">Secreted</keyword>
<dbReference type="GO" id="GO:0031175">
    <property type="term" value="P:neuron projection development"/>
    <property type="evidence" value="ECO:0007669"/>
    <property type="project" value="TreeGrafter"/>
</dbReference>
<evidence type="ECO:0000256" key="6">
    <source>
        <dbReference type="ARBA" id="ARBA00023157"/>
    </source>
</evidence>
<proteinExistence type="inferred from homology"/>
<feature type="compositionally biased region" description="Basic and acidic residues" evidence="7">
    <location>
        <begin position="341"/>
        <end position="352"/>
    </location>
</feature>
<sequence length="352" mass="40838">MKNLCIGFLGRFYQTLKAKPAAFTPAIVEKELILACRDTKGKENRLCYYLGATSDAATKMTSEVTRPMSSHVPVQKICEKLQKKDSQICELRYEKQPLDFSSAGLSKLKVAELKSILDSWEEMCKACIEKKDFVNLIQELAPKYTSRRHSFQSDLNPQKRMSCRDRLTYQRQMMEPYLVCCQNLNPWPISVTIQPKRQFWGDNGIETAELTEGLTPAVRSIMADPDYDDDGDELVKPKKLINPVKTSRNHQDLHRELLMNQKRGLAIQNKPELQKVMERRKRDQVVKEKEEEAVKKMSALEIELMKRQQKLEQIELDKQKNEEEQENAPEFVKMKGNLRRTKQEAEGLEHDS</sequence>
<dbReference type="GO" id="GO:0071542">
    <property type="term" value="P:dopaminergic neuron differentiation"/>
    <property type="evidence" value="ECO:0007669"/>
    <property type="project" value="TreeGrafter"/>
</dbReference>
<dbReference type="InterPro" id="IPR019345">
    <property type="entry name" value="ARMET_C"/>
</dbReference>
<dbReference type="Pfam" id="PF06625">
    <property type="entry name" value="DUF1151"/>
    <property type="match status" value="1"/>
</dbReference>